<feature type="compositionally biased region" description="Polar residues" evidence="1">
    <location>
        <begin position="313"/>
        <end position="325"/>
    </location>
</feature>
<protein>
    <recommendedName>
        <fullName evidence="4">PD-(D/E)XK nuclease superfamily protein</fullName>
    </recommendedName>
</protein>
<organism evidence="2 3">
    <name type="scientific">Falsochrobactrum ovis</name>
    <dbReference type="NCBI Taxonomy" id="1293442"/>
    <lineage>
        <taxon>Bacteria</taxon>
        <taxon>Pseudomonadati</taxon>
        <taxon>Pseudomonadota</taxon>
        <taxon>Alphaproteobacteria</taxon>
        <taxon>Hyphomicrobiales</taxon>
        <taxon>Brucellaceae</taxon>
        <taxon>Falsochrobactrum</taxon>
    </lineage>
</organism>
<dbReference type="Gene3D" id="3.90.320.10">
    <property type="match status" value="1"/>
</dbReference>
<comment type="caution">
    <text evidence="2">The sequence shown here is derived from an EMBL/GenBank/DDBJ whole genome shotgun (WGS) entry which is preliminary data.</text>
</comment>
<proteinExistence type="predicted"/>
<evidence type="ECO:0000256" key="1">
    <source>
        <dbReference type="SAM" id="MobiDB-lite"/>
    </source>
</evidence>
<dbReference type="Proteomes" id="UP000249453">
    <property type="component" value="Unassembled WGS sequence"/>
</dbReference>
<sequence>MAPLPKAQSSTVRAIYAAYEAANKPRDGKTIPASQIAEECSRKLFFDFRWTTPHEHIPGRTLRIFETGVIEEDRWIENLRMIGCEVVSHEDSGRQIRVELCDGHVGGYLDSEILGLPEAPKTWHVGEMKSHNLKSFTALKKDGVEKSKPLHYGQMQIYMHARGRDRAVYLAVCKDNDELYAERIKYDAAYVGRLLAKAQHIIHANDLPPRISDNPEFFACKWCKHHSVCHEAAWPRTNCRTCIFSTPEPGGVWSCARFNKPLSLTEQGEGCPAHLFLPALVPGEQVDSSEEEEWVEYRLRNGELWRDGAAKGNQEQRGQQNEMAG</sequence>
<evidence type="ECO:0000313" key="3">
    <source>
        <dbReference type="Proteomes" id="UP000249453"/>
    </source>
</evidence>
<keyword evidence="3" id="KW-1185">Reference proteome</keyword>
<dbReference type="AlphaFoldDB" id="A0A364JSR8"/>
<name>A0A364JSR8_9HYPH</name>
<gene>
    <name evidence="2" type="ORF">C7374_11432</name>
</gene>
<reference evidence="2 3" key="1">
    <citation type="submission" date="2018-06" db="EMBL/GenBank/DDBJ databases">
        <title>Genomic Encyclopedia of Type Strains, Phase IV (KMG-IV): sequencing the most valuable type-strain genomes for metagenomic binning, comparative biology and taxonomic classification.</title>
        <authorList>
            <person name="Goeker M."/>
        </authorList>
    </citation>
    <scope>NUCLEOTIDE SEQUENCE [LARGE SCALE GENOMIC DNA]</scope>
    <source>
        <strain evidence="2 3">DSM 26720</strain>
    </source>
</reference>
<feature type="region of interest" description="Disordered" evidence="1">
    <location>
        <begin position="306"/>
        <end position="325"/>
    </location>
</feature>
<dbReference type="InterPro" id="IPR011604">
    <property type="entry name" value="PDDEXK-like_dom_sf"/>
</dbReference>
<accession>A0A364JSR8</accession>
<evidence type="ECO:0000313" key="2">
    <source>
        <dbReference type="EMBL" id="RAK26347.1"/>
    </source>
</evidence>
<dbReference type="OrthoDB" id="1982at2"/>
<evidence type="ECO:0008006" key="4">
    <source>
        <dbReference type="Google" id="ProtNLM"/>
    </source>
</evidence>
<dbReference type="RefSeq" id="WP_111576071.1">
    <property type="nucleotide sequence ID" value="NZ_JBHEEY010000025.1"/>
</dbReference>
<dbReference type="EMBL" id="QLMK01000014">
    <property type="protein sequence ID" value="RAK26347.1"/>
    <property type="molecule type" value="Genomic_DNA"/>
</dbReference>